<dbReference type="InterPro" id="IPR036412">
    <property type="entry name" value="HAD-like_sf"/>
</dbReference>
<evidence type="ECO:0000313" key="2">
    <source>
        <dbReference type="Proteomes" id="UP000182987"/>
    </source>
</evidence>
<accession>A0A1L3EY21</accession>
<dbReference type="SUPFAM" id="SSF56784">
    <property type="entry name" value="HAD-like"/>
    <property type="match status" value="1"/>
</dbReference>
<keyword evidence="2" id="KW-1185">Reference proteome</keyword>
<organism evidence="1 2">
    <name type="scientific">Luteibacter rhizovicinus DSM 16549</name>
    <dbReference type="NCBI Taxonomy" id="1440763"/>
    <lineage>
        <taxon>Bacteria</taxon>
        <taxon>Pseudomonadati</taxon>
        <taxon>Pseudomonadota</taxon>
        <taxon>Gammaproteobacteria</taxon>
        <taxon>Lysobacterales</taxon>
        <taxon>Rhodanobacteraceae</taxon>
        <taxon>Luteibacter</taxon>
    </lineage>
</organism>
<dbReference type="InterPro" id="IPR023214">
    <property type="entry name" value="HAD_sf"/>
</dbReference>
<dbReference type="PANTHER" id="PTHR43611:SF3">
    <property type="entry name" value="FLAVIN MONONUCLEOTIDE HYDROLASE 1, CHLOROPLATIC"/>
    <property type="match status" value="1"/>
</dbReference>
<dbReference type="Pfam" id="PF00702">
    <property type="entry name" value="Hydrolase"/>
    <property type="match status" value="1"/>
</dbReference>
<proteinExistence type="predicted"/>
<evidence type="ECO:0000313" key="1">
    <source>
        <dbReference type="EMBL" id="APG05955.1"/>
    </source>
</evidence>
<evidence type="ECO:0008006" key="3">
    <source>
        <dbReference type="Google" id="ProtNLM"/>
    </source>
</evidence>
<dbReference type="NCBIfam" id="TIGR01509">
    <property type="entry name" value="HAD-SF-IA-v3"/>
    <property type="match status" value="1"/>
</dbReference>
<name>A0A1L3EY21_9GAMM</name>
<reference evidence="2" key="1">
    <citation type="submission" date="2016-09" db="EMBL/GenBank/DDBJ databases">
        <authorList>
            <person name="Lysoe E."/>
        </authorList>
    </citation>
    <scope>NUCLEOTIDE SEQUENCE [LARGE SCALE GENOMIC DNA]</scope>
    <source>
        <strain evidence="2">LJ96T</strain>
    </source>
</reference>
<gene>
    <name evidence="1" type="ORF">BJI69_19970</name>
</gene>
<dbReference type="Proteomes" id="UP000182987">
    <property type="component" value="Chromosome"/>
</dbReference>
<dbReference type="Gene3D" id="3.40.50.1000">
    <property type="entry name" value="HAD superfamily/HAD-like"/>
    <property type="match status" value="1"/>
</dbReference>
<dbReference type="EMBL" id="CP017480">
    <property type="protein sequence ID" value="APG05955.1"/>
    <property type="molecule type" value="Genomic_DNA"/>
</dbReference>
<sequence>MAVEDALSAVLIQIGFSGGVETVLQYWFEHDSHVDRNLLALVAQLRDEVGLKCYLATSQEHRRASYLWNDLGLSNHFEGMFYSARVGFSKKTPAFYQAVGETIGIRGADSVYFDDRPEFVQYAASAGWASSLYESPACIAAHPTVTRWRSEAPRPKLGLGTGHK</sequence>
<protein>
    <recommendedName>
        <fullName evidence="3">Haloacid dehalogenase</fullName>
    </recommendedName>
</protein>
<dbReference type="PANTHER" id="PTHR43611">
    <property type="entry name" value="ALPHA-D-GLUCOSE 1-PHOSPHATE PHOSPHATASE"/>
    <property type="match status" value="1"/>
</dbReference>
<dbReference type="KEGG" id="lrz:BJI69_19970"/>
<dbReference type="InterPro" id="IPR006439">
    <property type="entry name" value="HAD-SF_hydro_IA"/>
</dbReference>
<dbReference type="AlphaFoldDB" id="A0A1L3EY21"/>